<evidence type="ECO:0000256" key="4">
    <source>
        <dbReference type="ARBA" id="ARBA00022692"/>
    </source>
</evidence>
<dbReference type="InterPro" id="IPR011066">
    <property type="entry name" value="MscS_channel_C_sf"/>
</dbReference>
<keyword evidence="3" id="KW-1003">Cell membrane</keyword>
<evidence type="ECO:0000256" key="6">
    <source>
        <dbReference type="ARBA" id="ARBA00023136"/>
    </source>
</evidence>
<feature type="transmembrane region" description="Helical" evidence="7">
    <location>
        <begin position="14"/>
        <end position="36"/>
    </location>
</feature>
<comment type="subcellular location">
    <subcellularLocation>
        <location evidence="7">Cell inner membrane</location>
        <topology evidence="7">Multi-pass membrane protein</topology>
    </subcellularLocation>
    <subcellularLocation>
        <location evidence="1">Cell membrane</location>
        <topology evidence="1">Multi-pass membrane protein</topology>
    </subcellularLocation>
</comment>
<gene>
    <name evidence="10" type="ORF">H0484_12165</name>
</gene>
<reference evidence="10 11" key="1">
    <citation type="submission" date="2020-07" db="EMBL/GenBank/DDBJ databases">
        <title>Pusillimonas sp. nov., isolated from poultry manure in Taiwan.</title>
        <authorList>
            <person name="Lin S.-Y."/>
            <person name="Tang Y.-S."/>
            <person name="Young C.-C."/>
        </authorList>
    </citation>
    <scope>NUCLEOTIDE SEQUENCE [LARGE SCALE GENOMIC DNA]</scope>
    <source>
        <strain evidence="10 11">CC-YST705</strain>
    </source>
</reference>
<dbReference type="SUPFAM" id="SSF82689">
    <property type="entry name" value="Mechanosensitive channel protein MscS (YggB), C-terminal domain"/>
    <property type="match status" value="1"/>
</dbReference>
<feature type="domain" description="Mechanosensitive ion channel MscS" evidence="8">
    <location>
        <begin position="101"/>
        <end position="169"/>
    </location>
</feature>
<dbReference type="InterPro" id="IPR011014">
    <property type="entry name" value="MscS_channel_TM-2"/>
</dbReference>
<evidence type="ECO:0000256" key="3">
    <source>
        <dbReference type="ARBA" id="ARBA00022475"/>
    </source>
</evidence>
<comment type="caution">
    <text evidence="10">The sequence shown here is derived from an EMBL/GenBank/DDBJ whole genome shotgun (WGS) entry which is preliminary data.</text>
</comment>
<dbReference type="PANTHER" id="PTHR30221">
    <property type="entry name" value="SMALL-CONDUCTANCE MECHANOSENSITIVE CHANNEL"/>
    <property type="match status" value="1"/>
</dbReference>
<proteinExistence type="inferred from homology"/>
<feature type="domain" description="Mechanosensitive ion channel transmembrane helices 2/3" evidence="9">
    <location>
        <begin position="67"/>
        <end position="100"/>
    </location>
</feature>
<dbReference type="PANTHER" id="PTHR30221:SF1">
    <property type="entry name" value="SMALL-CONDUCTANCE MECHANOSENSITIVE CHANNEL"/>
    <property type="match status" value="1"/>
</dbReference>
<comment type="function">
    <text evidence="7">Mechanosensitive channel that participates in the regulation of osmotic pressure changes within the cell, opening in response to stretch forces in the membrane lipid bilayer, without the need for other proteins. Contributes to normal resistance to hypoosmotic shock. Forms an ion channel of 1.0 nanosiemens conductance with a slight preference for anions.</text>
</comment>
<dbReference type="Gene3D" id="2.30.30.60">
    <property type="match status" value="1"/>
</dbReference>
<organism evidence="10 11">
    <name type="scientific">Mesopusillimonas faecipullorum</name>
    <dbReference type="NCBI Taxonomy" id="2755040"/>
    <lineage>
        <taxon>Bacteria</taxon>
        <taxon>Pseudomonadati</taxon>
        <taxon>Pseudomonadota</taxon>
        <taxon>Betaproteobacteria</taxon>
        <taxon>Burkholderiales</taxon>
        <taxon>Alcaligenaceae</taxon>
        <taxon>Mesopusillimonas</taxon>
    </lineage>
</organism>
<feature type="transmembrane region" description="Helical" evidence="7">
    <location>
        <begin position="84"/>
        <end position="115"/>
    </location>
</feature>
<keyword evidence="7" id="KW-0406">Ion transport</keyword>
<comment type="caution">
    <text evidence="7">Lacks conserved residue(s) required for the propagation of feature annotation.</text>
</comment>
<comment type="subunit">
    <text evidence="7">Homoheptamer.</text>
</comment>
<dbReference type="InterPro" id="IPR049142">
    <property type="entry name" value="MS_channel_1st"/>
</dbReference>
<evidence type="ECO:0000256" key="2">
    <source>
        <dbReference type="ARBA" id="ARBA00008017"/>
    </source>
</evidence>
<keyword evidence="6 7" id="KW-0472">Membrane</keyword>
<dbReference type="Gene3D" id="1.10.287.1260">
    <property type="match status" value="1"/>
</dbReference>
<dbReference type="Proteomes" id="UP000776983">
    <property type="component" value="Unassembled WGS sequence"/>
</dbReference>
<accession>A0ABS8CEM8</accession>
<keyword evidence="5 7" id="KW-1133">Transmembrane helix</keyword>
<dbReference type="EMBL" id="JACDXW010000006">
    <property type="protein sequence ID" value="MCB5364500.1"/>
    <property type="molecule type" value="Genomic_DNA"/>
</dbReference>
<dbReference type="InterPro" id="IPR045275">
    <property type="entry name" value="MscS_archaea/bacteria_type"/>
</dbReference>
<dbReference type="InterPro" id="IPR006685">
    <property type="entry name" value="MscS_channel_2nd"/>
</dbReference>
<evidence type="ECO:0000313" key="10">
    <source>
        <dbReference type="EMBL" id="MCB5364500.1"/>
    </source>
</evidence>
<dbReference type="SUPFAM" id="SSF82861">
    <property type="entry name" value="Mechanosensitive channel protein MscS (YggB), transmembrane region"/>
    <property type="match status" value="1"/>
</dbReference>
<dbReference type="InterPro" id="IPR023408">
    <property type="entry name" value="MscS_beta-dom_sf"/>
</dbReference>
<keyword evidence="4 7" id="KW-0812">Transmembrane</keyword>
<keyword evidence="7" id="KW-0997">Cell inner membrane</keyword>
<evidence type="ECO:0000313" key="11">
    <source>
        <dbReference type="Proteomes" id="UP000776983"/>
    </source>
</evidence>
<evidence type="ECO:0000259" key="9">
    <source>
        <dbReference type="Pfam" id="PF21088"/>
    </source>
</evidence>
<evidence type="ECO:0000256" key="5">
    <source>
        <dbReference type="ARBA" id="ARBA00022989"/>
    </source>
</evidence>
<evidence type="ECO:0000256" key="7">
    <source>
        <dbReference type="RuleBase" id="RU369025"/>
    </source>
</evidence>
<sequence>MIDWLIWLPYIERLALDLLVAAMIMLGGWVASHIVARMVRRVAQRSQALDPTVLPMALSVAVWAIRIVAIVAALARLGVQTTSIIAMLGAAGLAVGLALQNTLQNIAAGIMLLVLRPLRTGESISIVGKADGTVEEVGLFLCKLRQADGTSITLPNSLVWGNPIINLSRNGTRRAEVRVVVMYQEDLKAGLNALLTLAQRQPNALENPAPDAWVVEHRLDTSVLGLRVWALSANYGALLNELQRDAPQALCEAGLRLPRSEPPASA</sequence>
<keyword evidence="7" id="KW-0813">Transport</keyword>
<keyword evidence="11" id="KW-1185">Reference proteome</keyword>
<feature type="transmembrane region" description="Helical" evidence="7">
    <location>
        <begin position="57"/>
        <end position="78"/>
    </location>
</feature>
<dbReference type="Pfam" id="PF00924">
    <property type="entry name" value="MS_channel_2nd"/>
    <property type="match status" value="1"/>
</dbReference>
<comment type="similarity">
    <text evidence="2 7">Belongs to the MscS (TC 1.A.23) family.</text>
</comment>
<name>A0ABS8CEM8_9BURK</name>
<evidence type="ECO:0000256" key="1">
    <source>
        <dbReference type="ARBA" id="ARBA00004651"/>
    </source>
</evidence>
<dbReference type="RefSeq" id="WP_226954916.1">
    <property type="nucleotide sequence ID" value="NZ_JACDXW010000006.1"/>
</dbReference>
<protein>
    <recommendedName>
        <fullName evidence="7">Small-conductance mechanosensitive channel</fullName>
    </recommendedName>
</protein>
<dbReference type="SUPFAM" id="SSF50182">
    <property type="entry name" value="Sm-like ribonucleoproteins"/>
    <property type="match status" value="1"/>
</dbReference>
<evidence type="ECO:0000259" key="8">
    <source>
        <dbReference type="Pfam" id="PF00924"/>
    </source>
</evidence>
<dbReference type="Gene3D" id="3.30.70.100">
    <property type="match status" value="1"/>
</dbReference>
<keyword evidence="7" id="KW-0407">Ion channel</keyword>
<dbReference type="InterPro" id="IPR010920">
    <property type="entry name" value="LSM_dom_sf"/>
</dbReference>
<dbReference type="Pfam" id="PF21088">
    <property type="entry name" value="MS_channel_1st"/>
    <property type="match status" value="1"/>
</dbReference>